<dbReference type="EMBL" id="FXYE01000002">
    <property type="protein sequence ID" value="SMX45545.1"/>
    <property type="molecule type" value="Genomic_DNA"/>
</dbReference>
<accession>A0A238KRV6</accession>
<dbReference type="InterPro" id="IPR036291">
    <property type="entry name" value="NAD(P)-bd_dom_sf"/>
</dbReference>
<name>A0A238KRV6_9RHOB</name>
<dbReference type="Gene3D" id="3.40.50.720">
    <property type="entry name" value="NAD(P)-binding Rossmann-like Domain"/>
    <property type="match status" value="1"/>
</dbReference>
<evidence type="ECO:0000256" key="2">
    <source>
        <dbReference type="ARBA" id="ARBA00023002"/>
    </source>
</evidence>
<dbReference type="Pfam" id="PF00106">
    <property type="entry name" value="adh_short"/>
    <property type="match status" value="1"/>
</dbReference>
<dbReference type="PRINTS" id="PR00081">
    <property type="entry name" value="GDHRDH"/>
</dbReference>
<dbReference type="EC" id="1.1.1.100" evidence="4"/>
<dbReference type="AlphaFoldDB" id="A0A238KRV6"/>
<dbReference type="PANTHER" id="PTHR44196">
    <property type="entry name" value="DEHYDROGENASE/REDUCTASE SDR FAMILY MEMBER 7B"/>
    <property type="match status" value="1"/>
</dbReference>
<comment type="similarity">
    <text evidence="1 3">Belongs to the short-chain dehydrogenases/reductases (SDR) family.</text>
</comment>
<sequence length="253" mass="27283">MAFDLSNRTVLLTGATRGIGREMLHLLLARNAKVLAVARSEAALTALEAAYPDKVFTLTADLASPDMPRAIARWVADQHPDCSVLINNAAVMKHTYLTDVDPRHETDITTEVAVNLTAPIQLCAMLLPTLMGQPNAAIVNVTSGLAIAPITNAATYCATKAALRHFTKALRYQCQDAKADIQVTEAVMALVDTTLSHGDPAMKLPPAKAAAEVIAGLEAGKDEIWIEKTKLLRRVWRLSPSLAEGIMRRRTPA</sequence>
<dbReference type="Proteomes" id="UP000202922">
    <property type="component" value="Unassembled WGS sequence"/>
</dbReference>
<evidence type="ECO:0000313" key="5">
    <source>
        <dbReference type="Proteomes" id="UP000202922"/>
    </source>
</evidence>
<gene>
    <name evidence="4" type="primary">fabG_7</name>
    <name evidence="4" type="ORF">COL8621_02824</name>
</gene>
<dbReference type="PANTHER" id="PTHR44196:SF1">
    <property type="entry name" value="DEHYDROGENASE_REDUCTASE SDR FAMILY MEMBER 7B"/>
    <property type="match status" value="1"/>
</dbReference>
<reference evidence="5" key="1">
    <citation type="submission" date="2017-05" db="EMBL/GenBank/DDBJ databases">
        <authorList>
            <person name="Rodrigo-Torres L."/>
            <person name="Arahal R. D."/>
            <person name="Lucena T."/>
        </authorList>
    </citation>
    <scope>NUCLEOTIDE SEQUENCE [LARGE SCALE GENOMIC DNA]</scope>
    <source>
        <strain evidence="5">CECT 8621</strain>
    </source>
</reference>
<dbReference type="GO" id="GO:0004316">
    <property type="term" value="F:3-oxoacyl-[acyl-carrier-protein] reductase (NADPH) activity"/>
    <property type="evidence" value="ECO:0007669"/>
    <property type="project" value="UniProtKB-EC"/>
</dbReference>
<dbReference type="PROSITE" id="PS00061">
    <property type="entry name" value="ADH_SHORT"/>
    <property type="match status" value="1"/>
</dbReference>
<organism evidence="4 5">
    <name type="scientific">Actibacterium lipolyticum</name>
    <dbReference type="NCBI Taxonomy" id="1524263"/>
    <lineage>
        <taxon>Bacteria</taxon>
        <taxon>Pseudomonadati</taxon>
        <taxon>Pseudomonadota</taxon>
        <taxon>Alphaproteobacteria</taxon>
        <taxon>Rhodobacterales</taxon>
        <taxon>Roseobacteraceae</taxon>
        <taxon>Actibacterium</taxon>
    </lineage>
</organism>
<protein>
    <submittedName>
        <fullName evidence="4">3-oxoacyl-[acyl-carrier-protein] reductase FabG</fullName>
        <ecNumber evidence="4">1.1.1.100</ecNumber>
    </submittedName>
</protein>
<dbReference type="OrthoDB" id="9810734at2"/>
<dbReference type="InterPro" id="IPR020904">
    <property type="entry name" value="Sc_DH/Rdtase_CS"/>
</dbReference>
<dbReference type="SUPFAM" id="SSF51735">
    <property type="entry name" value="NAD(P)-binding Rossmann-fold domains"/>
    <property type="match status" value="1"/>
</dbReference>
<dbReference type="GO" id="GO:0016020">
    <property type="term" value="C:membrane"/>
    <property type="evidence" value="ECO:0007669"/>
    <property type="project" value="TreeGrafter"/>
</dbReference>
<evidence type="ECO:0000256" key="3">
    <source>
        <dbReference type="RuleBase" id="RU000363"/>
    </source>
</evidence>
<keyword evidence="5" id="KW-1185">Reference proteome</keyword>
<dbReference type="PRINTS" id="PR00080">
    <property type="entry name" value="SDRFAMILY"/>
</dbReference>
<dbReference type="InterPro" id="IPR002347">
    <property type="entry name" value="SDR_fam"/>
</dbReference>
<evidence type="ECO:0000313" key="4">
    <source>
        <dbReference type="EMBL" id="SMX45545.1"/>
    </source>
</evidence>
<proteinExistence type="inferred from homology"/>
<keyword evidence="2 4" id="KW-0560">Oxidoreductase</keyword>
<evidence type="ECO:0000256" key="1">
    <source>
        <dbReference type="ARBA" id="ARBA00006484"/>
    </source>
</evidence>
<dbReference type="RefSeq" id="WP_093967918.1">
    <property type="nucleotide sequence ID" value="NZ_FXYE01000002.1"/>
</dbReference>